<dbReference type="Pfam" id="PF04051">
    <property type="entry name" value="TRAPP"/>
    <property type="match status" value="1"/>
</dbReference>
<gene>
    <name evidence="2" type="ORF">cubi_01080</name>
</gene>
<accession>A0A1J4MMJ7</accession>
<organism evidence="2 3">
    <name type="scientific">Cryptosporidium ubiquitum</name>
    <dbReference type="NCBI Taxonomy" id="857276"/>
    <lineage>
        <taxon>Eukaryota</taxon>
        <taxon>Sar</taxon>
        <taxon>Alveolata</taxon>
        <taxon>Apicomplexa</taxon>
        <taxon>Conoidasida</taxon>
        <taxon>Coccidia</taxon>
        <taxon>Eucoccidiorida</taxon>
        <taxon>Eimeriorina</taxon>
        <taxon>Cryptosporidiidae</taxon>
        <taxon>Cryptosporidium</taxon>
    </lineage>
</organism>
<reference evidence="2 3" key="1">
    <citation type="submission" date="2016-10" db="EMBL/GenBank/DDBJ databases">
        <title>Reductive evolution of mitochondrial metabolism and differential evolution of invasion-related proteins in Cryptosporidium.</title>
        <authorList>
            <person name="Liu S."/>
            <person name="Roellig D.M."/>
            <person name="Guo Y."/>
            <person name="Li N."/>
            <person name="Frace M.A."/>
            <person name="Tang K."/>
            <person name="Zhang L."/>
            <person name="Feng Y."/>
            <person name="Xiao L."/>
        </authorList>
    </citation>
    <scope>NUCLEOTIDE SEQUENCE [LARGE SCALE GENOMIC DNA]</scope>
    <source>
        <strain evidence="2">39726</strain>
    </source>
</reference>
<dbReference type="InterPro" id="IPR024096">
    <property type="entry name" value="NO_sig/Golgi_transp_ligand-bd"/>
</dbReference>
<dbReference type="GO" id="GO:0005802">
    <property type="term" value="C:trans-Golgi network"/>
    <property type="evidence" value="ECO:0007669"/>
    <property type="project" value="TreeGrafter"/>
</dbReference>
<evidence type="ECO:0000313" key="2">
    <source>
        <dbReference type="EMBL" id="OII74236.1"/>
    </source>
</evidence>
<protein>
    <submittedName>
        <fullName evidence="2">Trafficking protein particle complex subunit 6b</fullName>
    </submittedName>
</protein>
<proteinExistence type="inferred from homology"/>
<name>A0A1J4MMJ7_9CRYT</name>
<comment type="caution">
    <text evidence="2">The sequence shown here is derived from an EMBL/GenBank/DDBJ whole genome shotgun (WGS) entry which is preliminary data.</text>
</comment>
<dbReference type="Gene3D" id="3.30.1380.20">
    <property type="entry name" value="Trafficking protein particle complex subunit 3"/>
    <property type="match status" value="1"/>
</dbReference>
<dbReference type="SUPFAM" id="SSF111126">
    <property type="entry name" value="Ligand-binding domain in the NO signalling and Golgi transport"/>
    <property type="match status" value="1"/>
</dbReference>
<dbReference type="PANTHER" id="PTHR12817">
    <property type="entry name" value="TRAFFICKING PROTEIN PARTICLE COMPLEX SUBUNIT 6B"/>
    <property type="match status" value="1"/>
</dbReference>
<dbReference type="GeneID" id="39977871"/>
<sequence length="163" mass="18448">MEESNQVSLSLLTFLRYEYLNYCINKSSELITDEKNFQQENDSKKLSISGIQVYKDSLIRELSMSTLEESGFYLGIRLVERLKTNRRGGYAILDNELMWLSKLPSSINISSRKVQFEPAINVIIVCGIIRGALQHLGLTCSVAAEVSKIPSCTFQIRVYAPSK</sequence>
<dbReference type="GO" id="GO:0005801">
    <property type="term" value="C:cis-Golgi network"/>
    <property type="evidence" value="ECO:0007669"/>
    <property type="project" value="TreeGrafter"/>
</dbReference>
<dbReference type="AlphaFoldDB" id="A0A1J4MMJ7"/>
<evidence type="ECO:0000313" key="3">
    <source>
        <dbReference type="Proteomes" id="UP000186176"/>
    </source>
</evidence>
<dbReference type="Proteomes" id="UP000186176">
    <property type="component" value="Unassembled WGS sequence"/>
</dbReference>
<dbReference type="GO" id="GO:0030008">
    <property type="term" value="C:TRAPP complex"/>
    <property type="evidence" value="ECO:0007669"/>
    <property type="project" value="TreeGrafter"/>
</dbReference>
<comment type="similarity">
    <text evidence="1">Belongs to the TRAPP small subunits family. BET3 subfamily.</text>
</comment>
<keyword evidence="3" id="KW-1185">Reference proteome</keyword>
<dbReference type="PANTHER" id="PTHR12817:SF0">
    <property type="entry name" value="GEO08327P1"/>
    <property type="match status" value="1"/>
</dbReference>
<dbReference type="GO" id="GO:0006888">
    <property type="term" value="P:endoplasmic reticulum to Golgi vesicle-mediated transport"/>
    <property type="evidence" value="ECO:0007669"/>
    <property type="project" value="TreeGrafter"/>
</dbReference>
<dbReference type="InterPro" id="IPR007194">
    <property type="entry name" value="TRAPP_component"/>
</dbReference>
<evidence type="ECO:0000256" key="1">
    <source>
        <dbReference type="ARBA" id="ARBA00006218"/>
    </source>
</evidence>
<dbReference type="RefSeq" id="XP_028875429.1">
    <property type="nucleotide sequence ID" value="XM_029018092.1"/>
</dbReference>
<dbReference type="OrthoDB" id="941624at2759"/>
<dbReference type="EMBL" id="LRBP01000012">
    <property type="protein sequence ID" value="OII74236.1"/>
    <property type="molecule type" value="Genomic_DNA"/>
</dbReference>
<dbReference type="CDD" id="cd14944">
    <property type="entry name" value="TRAPPC6A_Trs33"/>
    <property type="match status" value="1"/>
</dbReference>
<dbReference type="VEuPathDB" id="CryptoDB:cubi_01080"/>
<dbReference type="InterPro" id="IPR037992">
    <property type="entry name" value="TRAPPC6/Trs33"/>
</dbReference>